<keyword evidence="3" id="KW-1185">Reference proteome</keyword>
<gene>
    <name evidence="2" type="ORF">GcM3_076022</name>
</gene>
<evidence type="ECO:0000256" key="1">
    <source>
        <dbReference type="SAM" id="Coils"/>
    </source>
</evidence>
<name>A0A420IQM1_9PEZI</name>
<dbReference type="EMBL" id="MCBQ01007654">
    <property type="protein sequence ID" value="RKF76824.1"/>
    <property type="molecule type" value="Genomic_DNA"/>
</dbReference>
<reference evidence="2 3" key="1">
    <citation type="journal article" date="2018" name="BMC Genomics">
        <title>Comparative genome analyses reveal sequence features reflecting distinct modes of host-adaptation between dicot and monocot powdery mildew.</title>
        <authorList>
            <person name="Wu Y."/>
            <person name="Ma X."/>
            <person name="Pan Z."/>
            <person name="Kale S.D."/>
            <person name="Song Y."/>
            <person name="King H."/>
            <person name="Zhang Q."/>
            <person name="Presley C."/>
            <person name="Deng X."/>
            <person name="Wei C.I."/>
            <person name="Xiao S."/>
        </authorList>
    </citation>
    <scope>NUCLEOTIDE SEQUENCE [LARGE SCALE GENOMIC DNA]</scope>
    <source>
        <strain evidence="2">UMSG3</strain>
    </source>
</reference>
<dbReference type="AlphaFoldDB" id="A0A420IQM1"/>
<evidence type="ECO:0000313" key="3">
    <source>
        <dbReference type="Proteomes" id="UP000283383"/>
    </source>
</evidence>
<comment type="caution">
    <text evidence="2">The sequence shown here is derived from an EMBL/GenBank/DDBJ whole genome shotgun (WGS) entry which is preliminary data.</text>
</comment>
<protein>
    <submittedName>
        <fullName evidence="2">Putative secreted effector protein</fullName>
    </submittedName>
</protein>
<keyword evidence="1" id="KW-0175">Coiled coil</keyword>
<organism evidence="2 3">
    <name type="scientific">Golovinomyces cichoracearum</name>
    <dbReference type="NCBI Taxonomy" id="62708"/>
    <lineage>
        <taxon>Eukaryota</taxon>
        <taxon>Fungi</taxon>
        <taxon>Dikarya</taxon>
        <taxon>Ascomycota</taxon>
        <taxon>Pezizomycotina</taxon>
        <taxon>Leotiomycetes</taxon>
        <taxon>Erysiphales</taxon>
        <taxon>Erysiphaceae</taxon>
        <taxon>Golovinomyces</taxon>
    </lineage>
</organism>
<accession>A0A420IQM1</accession>
<dbReference type="STRING" id="62708.A0A420IQM1"/>
<sequence>MSASVSYMGDLARSVVAGQYLLNSIIPEPPQVKFYNIRLGLGSGQNSSSALPSVVVTDKADTKFYSKFEGIDPKSAASRQAYRDVPVSFSGPRGTHKRINSLGAAEVAVQTSSQSNGFSLKSVDIQGGSDALCISNIVIKGSDNQAPREEIFIPIGDLGFLCGHKWNWGSVLDGNRQRCIWLDGRSETEEKNVHSLHIDMEKMGSIFKVEKNDELSNTNLDTACKFFRNGLDVLGNDFTTEASEKAGEEVLLEDIALTDIVTEDESEDESKDEIVVGQMRMEDLYEKKLIPVDQKEPLMDYQEETNGIIDDETEIENDFENTKRMAVEALEREEIEAENELIAKQTLEKEIFMEEVTAAKEFLQEKSEIYTQEEISALKQVLADNELAAEEIIAEKHLAEEEILAEEELIAETDLARQALEEENRIAENQLRSKQMYAGKLLAEKFGADVSSKERLKAEEALDKANMADIENLLFKEALAEEIFEEEILRADEELKEEKLVAEQELRENESLAEEVLLAEQEIEKNEILDEEEIVDNMLEDINFPGQANDDEMISDQNLYDEWNQDEQPMWFNDEQENFFEEQSPKDVDEEDFMNLQDFSDESVEGTNFEERLLSNELGEESVDQLLEEQGISEGETNEDANEYLAKEFGQKLQINGELKKRVVFAG</sequence>
<feature type="coiled-coil region" evidence="1">
    <location>
        <begin position="488"/>
        <end position="529"/>
    </location>
</feature>
<proteinExistence type="predicted"/>
<evidence type="ECO:0000313" key="2">
    <source>
        <dbReference type="EMBL" id="RKF76824.1"/>
    </source>
</evidence>
<dbReference type="Proteomes" id="UP000283383">
    <property type="component" value="Unassembled WGS sequence"/>
</dbReference>
<feature type="coiled-coil region" evidence="1">
    <location>
        <begin position="327"/>
        <end position="437"/>
    </location>
</feature>